<accession>A0A1N6MSX6</accession>
<evidence type="ECO:0000256" key="1">
    <source>
        <dbReference type="SAM" id="Phobius"/>
    </source>
</evidence>
<reference evidence="4" key="2">
    <citation type="submission" date="2016-12" db="EMBL/GenBank/DDBJ databases">
        <authorList>
            <person name="Gaudriault S."/>
        </authorList>
    </citation>
    <scope>NUCLEOTIDE SEQUENCE [LARGE SCALE GENOMIC DNA]</scope>
    <source>
        <strain evidence="4">HGB1681 (deposited as PTA-6826 in the American Type Culture Collection)</strain>
    </source>
</reference>
<dbReference type="EMBL" id="NIBU01000055">
    <property type="protein sequence ID" value="PHM30374.1"/>
    <property type="molecule type" value="Genomic_DNA"/>
</dbReference>
<name>A0A1N6MSX6_9GAMM</name>
<keyword evidence="1" id="KW-0812">Transmembrane</keyword>
<evidence type="ECO:0000313" key="2">
    <source>
        <dbReference type="EMBL" id="PHM30374.1"/>
    </source>
</evidence>
<evidence type="ECO:0000313" key="5">
    <source>
        <dbReference type="Proteomes" id="UP000224871"/>
    </source>
</evidence>
<organism evidence="3 4">
    <name type="scientific">Xenorhabdus innexi</name>
    <dbReference type="NCBI Taxonomy" id="290109"/>
    <lineage>
        <taxon>Bacteria</taxon>
        <taxon>Pseudomonadati</taxon>
        <taxon>Pseudomonadota</taxon>
        <taxon>Gammaproteobacteria</taxon>
        <taxon>Enterobacterales</taxon>
        <taxon>Morganellaceae</taxon>
        <taxon>Xenorhabdus</taxon>
    </lineage>
</organism>
<reference evidence="2 5" key="3">
    <citation type="journal article" date="2017" name="Nat. Microbiol.">
        <title>Natural product diversity associated with the nematode symbionts Photorhabdus and Xenorhabdus.</title>
        <authorList>
            <person name="Tobias N.J."/>
            <person name="Wolff H."/>
            <person name="Djahanschiri B."/>
            <person name="Grundmann F."/>
            <person name="Kronenwerth M."/>
            <person name="Shi Y.M."/>
            <person name="Simonyi S."/>
            <person name="Grun P."/>
            <person name="Shapiro-Ilan D."/>
            <person name="Pidot S.J."/>
            <person name="Stinear T.P."/>
            <person name="Ebersberger I."/>
            <person name="Bode H.B."/>
        </authorList>
    </citation>
    <scope>NUCLEOTIDE SEQUENCE [LARGE SCALE GENOMIC DNA]</scope>
    <source>
        <strain evidence="2 5">DSM 16336</strain>
    </source>
</reference>
<reference evidence="3" key="1">
    <citation type="submission" date="2016-12" db="EMBL/GenBank/DDBJ databases">
        <authorList>
            <person name="Song W.-J."/>
            <person name="Kurnit D.M."/>
        </authorList>
    </citation>
    <scope>NUCLEOTIDE SEQUENCE [LARGE SCALE GENOMIC DNA]</scope>
    <source>
        <strain evidence="3">HGB1681</strain>
    </source>
</reference>
<dbReference type="EMBL" id="FTLG01000035">
    <property type="protein sequence ID" value="SIP71942.1"/>
    <property type="molecule type" value="Genomic_DNA"/>
</dbReference>
<dbReference type="AlphaFoldDB" id="A0A1N6MSX6"/>
<dbReference type="RefSeq" id="WP_143706492.1">
    <property type="nucleotide sequence ID" value="NZ_CAWNQC010000254.1"/>
</dbReference>
<keyword evidence="5" id="KW-1185">Reference proteome</keyword>
<protein>
    <submittedName>
        <fullName evidence="3">Uncharacterized protein</fullName>
    </submittedName>
</protein>
<proteinExistence type="predicted"/>
<gene>
    <name evidence="2" type="ORF">Xinn_03308</name>
    <name evidence="3" type="ORF">XIS1_130020</name>
</gene>
<dbReference type="Proteomes" id="UP000196435">
    <property type="component" value="Unassembled WGS sequence"/>
</dbReference>
<keyword evidence="1" id="KW-0472">Membrane</keyword>
<feature type="transmembrane region" description="Helical" evidence="1">
    <location>
        <begin position="37"/>
        <end position="56"/>
    </location>
</feature>
<dbReference type="OrthoDB" id="9929750at2"/>
<evidence type="ECO:0000313" key="3">
    <source>
        <dbReference type="EMBL" id="SIP71942.1"/>
    </source>
</evidence>
<dbReference type="Proteomes" id="UP000224871">
    <property type="component" value="Unassembled WGS sequence"/>
</dbReference>
<keyword evidence="1" id="KW-1133">Transmembrane helix</keyword>
<evidence type="ECO:0000313" key="4">
    <source>
        <dbReference type="Proteomes" id="UP000196435"/>
    </source>
</evidence>
<sequence>MTNSAKKDYYYNPKEFRGRSKWHESQYKQKGDSKYRIMCFLGGILVGIAMAILLSIKEPLMVNAVLKQVYHWLYQG</sequence>